<organism evidence="3 4">
    <name type="scientific">Flavivirga aquatica</name>
    <dbReference type="NCBI Taxonomy" id="1849968"/>
    <lineage>
        <taxon>Bacteria</taxon>
        <taxon>Pseudomonadati</taxon>
        <taxon>Bacteroidota</taxon>
        <taxon>Flavobacteriia</taxon>
        <taxon>Flavobacteriales</taxon>
        <taxon>Flavobacteriaceae</taxon>
        <taxon>Flavivirga</taxon>
    </lineage>
</organism>
<dbReference type="AlphaFoldDB" id="A0A1E5T480"/>
<proteinExistence type="predicted"/>
<evidence type="ECO:0000313" key="4">
    <source>
        <dbReference type="Proteomes" id="UP000095713"/>
    </source>
</evidence>
<name>A0A1E5T480_9FLAO</name>
<accession>A0A1E5T480</accession>
<dbReference type="Pfam" id="PF00534">
    <property type="entry name" value="Glycos_transf_1"/>
    <property type="match status" value="1"/>
</dbReference>
<dbReference type="InterPro" id="IPR001296">
    <property type="entry name" value="Glyco_trans_1"/>
</dbReference>
<keyword evidence="4" id="KW-1185">Reference proteome</keyword>
<keyword evidence="1" id="KW-0808">Transferase</keyword>
<evidence type="ECO:0000259" key="2">
    <source>
        <dbReference type="Pfam" id="PF00534"/>
    </source>
</evidence>
<dbReference type="STRING" id="1849968.A8C32_18870"/>
<gene>
    <name evidence="3" type="ORF">A8C32_18870</name>
</gene>
<dbReference type="SUPFAM" id="SSF53756">
    <property type="entry name" value="UDP-Glycosyltransferase/glycogen phosphorylase"/>
    <property type="match status" value="1"/>
</dbReference>
<dbReference type="GO" id="GO:0009103">
    <property type="term" value="P:lipopolysaccharide biosynthetic process"/>
    <property type="evidence" value="ECO:0007669"/>
    <property type="project" value="TreeGrafter"/>
</dbReference>
<dbReference type="Proteomes" id="UP000095713">
    <property type="component" value="Unassembled WGS sequence"/>
</dbReference>
<dbReference type="PANTHER" id="PTHR46401">
    <property type="entry name" value="GLYCOSYLTRANSFERASE WBBK-RELATED"/>
    <property type="match status" value="1"/>
</dbReference>
<dbReference type="EMBL" id="MDJD01000049">
    <property type="protein sequence ID" value="OEK06185.1"/>
    <property type="molecule type" value="Genomic_DNA"/>
</dbReference>
<protein>
    <recommendedName>
        <fullName evidence="2">Glycosyl transferase family 1 domain-containing protein</fullName>
    </recommendedName>
</protein>
<dbReference type="Gene3D" id="3.40.50.2000">
    <property type="entry name" value="Glycogen Phosphorylase B"/>
    <property type="match status" value="2"/>
</dbReference>
<evidence type="ECO:0000256" key="1">
    <source>
        <dbReference type="ARBA" id="ARBA00022679"/>
    </source>
</evidence>
<comment type="caution">
    <text evidence="3">The sequence shown here is derived from an EMBL/GenBank/DDBJ whole genome shotgun (WGS) entry which is preliminary data.</text>
</comment>
<reference evidence="3 4" key="1">
    <citation type="submission" date="2016-05" db="EMBL/GenBank/DDBJ databases">
        <title>Draft Genome Sequence of Algibacter sp. Strain SK-16 Isolated from the Surface Water of Aburatsubo Inlet.</title>
        <authorList>
            <person name="Wong S.-K."/>
            <person name="Yoshizawa S."/>
            <person name="Nakajima Y."/>
            <person name="Ogura Y."/>
            <person name="Tetsuya H."/>
            <person name="Hamasaki K."/>
        </authorList>
    </citation>
    <scope>NUCLEOTIDE SEQUENCE [LARGE SCALE GENOMIC DNA]</scope>
    <source>
        <strain evidence="3 4">SK-16</strain>
    </source>
</reference>
<feature type="domain" description="Glycosyl transferase family 1" evidence="2">
    <location>
        <begin position="191"/>
        <end position="337"/>
    </location>
</feature>
<dbReference type="GO" id="GO:0016757">
    <property type="term" value="F:glycosyltransferase activity"/>
    <property type="evidence" value="ECO:0007669"/>
    <property type="project" value="InterPro"/>
</dbReference>
<evidence type="ECO:0000313" key="3">
    <source>
        <dbReference type="EMBL" id="OEK06185.1"/>
    </source>
</evidence>
<dbReference type="PANTHER" id="PTHR46401:SF2">
    <property type="entry name" value="GLYCOSYLTRANSFERASE WBBK-RELATED"/>
    <property type="match status" value="1"/>
</dbReference>
<sequence length="361" mass="41907">MKVLMVSRSTLYSSPGGDTIQIKETANFLRKLKVCVDIKLTNELINYDDYDLIHFFNIIRPNDILYHIKKAKKPFVVSTIYVDYTEYEHKNRGGLMGLISKIFSPDQIEYIKTIARAIINNEKIYDLEYIFRGHKNSIKKVIEKSRMLLPNSKSEMDRIVKSYGLEANYRVVPNAVNPLLFDNLNEKRIESNERSGVICVGRVEGRKNQLNLIKALNDTNYNLYIIGNPSPNNIKYYEKCKEVAKENVIFINHLSQNELIKYYKKAKVHILPSWFETTGLTSLEAAYLGCNIVVTDKGDTLEYFKDFANYCEPDDIDSIKKAVKLAYSKKNNDKFVKYIEENYTWQKTAEITKKAYLESIT</sequence>